<organism evidence="1 2">
    <name type="scientific">Phytophthora aleatoria</name>
    <dbReference type="NCBI Taxonomy" id="2496075"/>
    <lineage>
        <taxon>Eukaryota</taxon>
        <taxon>Sar</taxon>
        <taxon>Stramenopiles</taxon>
        <taxon>Oomycota</taxon>
        <taxon>Peronosporomycetes</taxon>
        <taxon>Peronosporales</taxon>
        <taxon>Peronosporaceae</taxon>
        <taxon>Phytophthora</taxon>
    </lineage>
</organism>
<dbReference type="EMBL" id="JAENGY010001996">
    <property type="protein sequence ID" value="KAG6945886.1"/>
    <property type="molecule type" value="Genomic_DNA"/>
</dbReference>
<reference evidence="1" key="1">
    <citation type="submission" date="2021-01" db="EMBL/GenBank/DDBJ databases">
        <title>Phytophthora aleatoria, a newly-described species from Pinus radiata is distinct from Phytophthora cactorum isolates based on comparative genomics.</title>
        <authorList>
            <person name="Mcdougal R."/>
            <person name="Panda P."/>
            <person name="Williams N."/>
            <person name="Studholme D.J."/>
        </authorList>
    </citation>
    <scope>NUCLEOTIDE SEQUENCE</scope>
    <source>
        <strain evidence="1">NZFS 4037</strain>
    </source>
</reference>
<proteinExistence type="predicted"/>
<protein>
    <submittedName>
        <fullName evidence="1">Uncharacterized protein</fullName>
    </submittedName>
</protein>
<comment type="caution">
    <text evidence="1">The sequence shown here is derived from an EMBL/GenBank/DDBJ whole genome shotgun (WGS) entry which is preliminary data.</text>
</comment>
<dbReference type="AlphaFoldDB" id="A0A8J5LZ10"/>
<name>A0A8J5LZ10_9STRA</name>
<keyword evidence="2" id="KW-1185">Reference proteome</keyword>
<gene>
    <name evidence="1" type="ORF">JG688_00016323</name>
</gene>
<dbReference type="Proteomes" id="UP000709295">
    <property type="component" value="Unassembled WGS sequence"/>
</dbReference>
<sequence length="54" mass="6472">MKLHDWLQEFVFVHNGPVNDMHFLTATRWITNVLEQPSLMSPPRPTVLQKYMLY</sequence>
<evidence type="ECO:0000313" key="2">
    <source>
        <dbReference type="Proteomes" id="UP000709295"/>
    </source>
</evidence>
<evidence type="ECO:0000313" key="1">
    <source>
        <dbReference type="EMBL" id="KAG6945886.1"/>
    </source>
</evidence>
<accession>A0A8J5LZ10</accession>